<accession>A0A9X3S7M4</accession>
<organism evidence="9 10">
    <name type="scientific">Solirubrobacter phytolaccae</name>
    <dbReference type="NCBI Taxonomy" id="1404360"/>
    <lineage>
        <taxon>Bacteria</taxon>
        <taxon>Bacillati</taxon>
        <taxon>Actinomycetota</taxon>
        <taxon>Thermoleophilia</taxon>
        <taxon>Solirubrobacterales</taxon>
        <taxon>Solirubrobacteraceae</taxon>
        <taxon>Solirubrobacter</taxon>
    </lineage>
</organism>
<dbReference type="InterPro" id="IPR000731">
    <property type="entry name" value="SSD"/>
</dbReference>
<evidence type="ECO:0000256" key="2">
    <source>
        <dbReference type="ARBA" id="ARBA00022475"/>
    </source>
</evidence>
<feature type="transmembrane region" description="Helical" evidence="7">
    <location>
        <begin position="553"/>
        <end position="573"/>
    </location>
</feature>
<feature type="domain" description="SSD" evidence="8">
    <location>
        <begin position="209"/>
        <end position="330"/>
    </location>
</feature>
<reference evidence="9" key="1">
    <citation type="submission" date="2022-10" db="EMBL/GenBank/DDBJ databases">
        <title>The WGS of Solirubrobacter phytolaccae KCTC 29190.</title>
        <authorList>
            <person name="Jiang Z."/>
        </authorList>
    </citation>
    <scope>NUCLEOTIDE SEQUENCE</scope>
    <source>
        <strain evidence="9">KCTC 29190</strain>
    </source>
</reference>
<keyword evidence="10" id="KW-1185">Reference proteome</keyword>
<gene>
    <name evidence="9" type="ORF">OJ997_09275</name>
</gene>
<evidence type="ECO:0000256" key="1">
    <source>
        <dbReference type="ARBA" id="ARBA00004651"/>
    </source>
</evidence>
<dbReference type="PANTHER" id="PTHR33406:SF13">
    <property type="entry name" value="MEMBRANE PROTEIN YDFJ"/>
    <property type="match status" value="1"/>
</dbReference>
<dbReference type="GO" id="GO:0022857">
    <property type="term" value="F:transmembrane transporter activity"/>
    <property type="evidence" value="ECO:0007669"/>
    <property type="project" value="InterPro"/>
</dbReference>
<feature type="region of interest" description="Disordered" evidence="6">
    <location>
        <begin position="40"/>
        <end position="61"/>
    </location>
</feature>
<keyword evidence="5 7" id="KW-0472">Membrane</keyword>
<dbReference type="InterPro" id="IPR004869">
    <property type="entry name" value="MMPL_dom"/>
</dbReference>
<dbReference type="RefSeq" id="WP_270024795.1">
    <property type="nucleotide sequence ID" value="NZ_JAPDDP010000013.1"/>
</dbReference>
<dbReference type="GO" id="GO:0005886">
    <property type="term" value="C:plasma membrane"/>
    <property type="evidence" value="ECO:0007669"/>
    <property type="project" value="UniProtKB-SubCell"/>
</dbReference>
<evidence type="ECO:0000256" key="4">
    <source>
        <dbReference type="ARBA" id="ARBA00022989"/>
    </source>
</evidence>
<feature type="transmembrane region" description="Helical" evidence="7">
    <location>
        <begin position="276"/>
        <end position="297"/>
    </location>
</feature>
<feature type="transmembrane region" description="Helical" evidence="7">
    <location>
        <begin position="663"/>
        <end position="682"/>
    </location>
</feature>
<dbReference type="PROSITE" id="PS50156">
    <property type="entry name" value="SSD"/>
    <property type="match status" value="1"/>
</dbReference>
<comment type="subcellular location">
    <subcellularLocation>
        <location evidence="1">Cell membrane</location>
        <topology evidence="1">Multi-pass membrane protein</topology>
    </subcellularLocation>
</comment>
<evidence type="ECO:0000313" key="10">
    <source>
        <dbReference type="Proteomes" id="UP001147653"/>
    </source>
</evidence>
<evidence type="ECO:0000256" key="5">
    <source>
        <dbReference type="ARBA" id="ARBA00023136"/>
    </source>
</evidence>
<feature type="transmembrane region" description="Helical" evidence="7">
    <location>
        <begin position="181"/>
        <end position="198"/>
    </location>
</feature>
<feature type="transmembrane region" description="Helical" evidence="7">
    <location>
        <begin position="309"/>
        <end position="331"/>
    </location>
</feature>
<dbReference type="SUPFAM" id="SSF82866">
    <property type="entry name" value="Multidrug efflux transporter AcrB transmembrane domain"/>
    <property type="match status" value="2"/>
</dbReference>
<proteinExistence type="predicted"/>
<evidence type="ECO:0000256" key="7">
    <source>
        <dbReference type="SAM" id="Phobius"/>
    </source>
</evidence>
<dbReference type="InterPro" id="IPR001036">
    <property type="entry name" value="Acrflvin-R"/>
</dbReference>
<keyword evidence="2" id="KW-1003">Cell membrane</keyword>
<dbReference type="AlphaFoldDB" id="A0A9X3S7M4"/>
<protein>
    <submittedName>
        <fullName evidence="9">MMPL family transporter</fullName>
    </submittedName>
</protein>
<dbReference type="PRINTS" id="PR00702">
    <property type="entry name" value="ACRIFLAVINRP"/>
</dbReference>
<feature type="transmembrane region" description="Helical" evidence="7">
    <location>
        <begin position="585"/>
        <end position="608"/>
    </location>
</feature>
<evidence type="ECO:0000256" key="6">
    <source>
        <dbReference type="SAM" id="MobiDB-lite"/>
    </source>
</evidence>
<feature type="transmembrane region" description="Helical" evidence="7">
    <location>
        <begin position="235"/>
        <end position="255"/>
    </location>
</feature>
<feature type="transmembrane region" description="Helical" evidence="7">
    <location>
        <begin position="205"/>
        <end position="223"/>
    </location>
</feature>
<dbReference type="Gene3D" id="1.20.1640.10">
    <property type="entry name" value="Multidrug efflux transporter AcrB transmembrane domain"/>
    <property type="match status" value="2"/>
</dbReference>
<comment type="caution">
    <text evidence="9">The sequence shown here is derived from an EMBL/GenBank/DDBJ whole genome shotgun (WGS) entry which is preliminary data.</text>
</comment>
<keyword evidence="3 7" id="KW-0812">Transmembrane</keyword>
<dbReference type="Proteomes" id="UP001147653">
    <property type="component" value="Unassembled WGS sequence"/>
</dbReference>
<dbReference type="PANTHER" id="PTHR33406">
    <property type="entry name" value="MEMBRANE PROTEIN MJ1562-RELATED"/>
    <property type="match status" value="1"/>
</dbReference>
<sequence>MQAAMDRLERLIARHRRLVLIVWLAIVVVSVPFAGRQTENLTGGGFESKGSGSQLVSEASERDFGRPGESLAVVFDNRDGDAAKLAAAVDRVERDGFKDVEAVRLEPQAAEAARASTEPVVIMPLVVEGDRDEAVDAATVMRENLHAGEAGDDLPVHLVGQSALWAGIQELSKEDLEQAELFGLPIVLIILLIVFGSLAAAALPLALGVASVVVTGAIIFFLSQVYGMSTFVTNMASMLGIGVAVDYSLFILARYREELAEGHSADDARAVALRTSGMAVAFSGVTVIVALAGLFLIDATVVRSMAVGAIVVVGIAVLAAVTLLPALIAALGHRVSEPGKVIGKLRRKRAPKPGPGFWERWTAMLMRRPLPFALAATAIMLAIASPALVMKENTAAIAMFPKDFETRVGFDLAAGQLGGPGALGQVELLADFRGPADQAALGPFVDELKELPNVQAVADPVLSKDGTKALILITPQLSPENEATVLLVKRLRGLLPPTGGELHVGGPTAQNLDDTAVISGSLWKVALFVVVLSFLVLLVVLRSVVLPIKAVLMNALSVAASYGVLVMVFQWGWFDSVTGFESLGYVQAITPALLLAVVFGLSMDYEVFMLSRIKERYHATGDTQQAVSQGLAASAKTISSAALIMVAVFAIFAGTGVPQVKEIGVGLAVAIALDATIVRLVLVPTTMQLMGDKNWWIPQWLDRILPDMDFESSEPSPKQTTEEVVSTA</sequence>
<keyword evidence="4 7" id="KW-1133">Transmembrane helix</keyword>
<dbReference type="EMBL" id="JAPDDP010000013">
    <property type="protein sequence ID" value="MDA0180483.1"/>
    <property type="molecule type" value="Genomic_DNA"/>
</dbReference>
<evidence type="ECO:0000259" key="8">
    <source>
        <dbReference type="PROSITE" id="PS50156"/>
    </source>
</evidence>
<evidence type="ECO:0000256" key="3">
    <source>
        <dbReference type="ARBA" id="ARBA00022692"/>
    </source>
</evidence>
<name>A0A9X3S7M4_9ACTN</name>
<evidence type="ECO:0000313" key="9">
    <source>
        <dbReference type="EMBL" id="MDA0180483.1"/>
    </source>
</evidence>
<dbReference type="Pfam" id="PF03176">
    <property type="entry name" value="MMPL"/>
    <property type="match status" value="2"/>
</dbReference>
<feature type="transmembrane region" description="Helical" evidence="7">
    <location>
        <begin position="638"/>
        <end position="657"/>
    </location>
</feature>
<feature type="transmembrane region" description="Helical" evidence="7">
    <location>
        <begin position="370"/>
        <end position="389"/>
    </location>
</feature>
<feature type="transmembrane region" description="Helical" evidence="7">
    <location>
        <begin position="522"/>
        <end position="541"/>
    </location>
</feature>
<dbReference type="InterPro" id="IPR050545">
    <property type="entry name" value="Mycobact_MmpL"/>
</dbReference>